<gene>
    <name evidence="2" type="ORF">Ddye_001958</name>
</gene>
<evidence type="ECO:0000256" key="1">
    <source>
        <dbReference type="SAM" id="MobiDB-lite"/>
    </source>
</evidence>
<proteinExistence type="predicted"/>
<feature type="region of interest" description="Disordered" evidence="1">
    <location>
        <begin position="110"/>
        <end position="164"/>
    </location>
</feature>
<dbReference type="AlphaFoldDB" id="A0AAE0CU11"/>
<dbReference type="EMBL" id="JANJYI010000001">
    <property type="protein sequence ID" value="KAK2663384.1"/>
    <property type="molecule type" value="Genomic_DNA"/>
</dbReference>
<feature type="compositionally biased region" description="Polar residues" evidence="1">
    <location>
        <begin position="146"/>
        <end position="164"/>
    </location>
</feature>
<name>A0AAE0CU11_9ROSI</name>
<keyword evidence="3" id="KW-1185">Reference proteome</keyword>
<evidence type="ECO:0000313" key="3">
    <source>
        <dbReference type="Proteomes" id="UP001280121"/>
    </source>
</evidence>
<reference evidence="2" key="1">
    <citation type="journal article" date="2023" name="Plant J.">
        <title>Genome sequences and population genomics provide insights into the demographic history, inbreeding, and mutation load of two 'living fossil' tree species of Dipteronia.</title>
        <authorList>
            <person name="Feng Y."/>
            <person name="Comes H.P."/>
            <person name="Chen J."/>
            <person name="Zhu S."/>
            <person name="Lu R."/>
            <person name="Zhang X."/>
            <person name="Li P."/>
            <person name="Qiu J."/>
            <person name="Olsen K.M."/>
            <person name="Qiu Y."/>
        </authorList>
    </citation>
    <scope>NUCLEOTIDE SEQUENCE</scope>
    <source>
        <strain evidence="2">KIB01</strain>
    </source>
</reference>
<organism evidence="2 3">
    <name type="scientific">Dipteronia dyeriana</name>
    <dbReference type="NCBI Taxonomy" id="168575"/>
    <lineage>
        <taxon>Eukaryota</taxon>
        <taxon>Viridiplantae</taxon>
        <taxon>Streptophyta</taxon>
        <taxon>Embryophyta</taxon>
        <taxon>Tracheophyta</taxon>
        <taxon>Spermatophyta</taxon>
        <taxon>Magnoliopsida</taxon>
        <taxon>eudicotyledons</taxon>
        <taxon>Gunneridae</taxon>
        <taxon>Pentapetalae</taxon>
        <taxon>rosids</taxon>
        <taxon>malvids</taxon>
        <taxon>Sapindales</taxon>
        <taxon>Sapindaceae</taxon>
        <taxon>Hippocastanoideae</taxon>
        <taxon>Acereae</taxon>
        <taxon>Dipteronia</taxon>
    </lineage>
</organism>
<evidence type="ECO:0000313" key="2">
    <source>
        <dbReference type="EMBL" id="KAK2663384.1"/>
    </source>
</evidence>
<comment type="caution">
    <text evidence="2">The sequence shown here is derived from an EMBL/GenBank/DDBJ whole genome shotgun (WGS) entry which is preliminary data.</text>
</comment>
<protein>
    <submittedName>
        <fullName evidence="2">Uncharacterized protein</fullName>
    </submittedName>
</protein>
<feature type="compositionally biased region" description="Polar residues" evidence="1">
    <location>
        <begin position="119"/>
        <end position="138"/>
    </location>
</feature>
<accession>A0AAE0CU11</accession>
<dbReference type="Proteomes" id="UP001280121">
    <property type="component" value="Unassembled WGS sequence"/>
</dbReference>
<sequence>MGDFFFFASTSSFNCFHTLFITSPKPHAISSTSNRKRSLSNYHMLPKSIPHSHSHSSYNFDIISVTDRSDGSVLFKFGNSQVEKLTANHTQVDKISELKQEKLSVEILEKESKADSDAAENSSAIEGNSVANSELNLDNDSEKAQDTNVEEITTQSASSGTQKK</sequence>